<evidence type="ECO:0000256" key="1">
    <source>
        <dbReference type="SAM" id="MobiDB-lite"/>
    </source>
</evidence>
<protein>
    <submittedName>
        <fullName evidence="2">Uncharacterized protein</fullName>
    </submittedName>
</protein>
<reference evidence="2 3" key="1">
    <citation type="submission" date="2018-05" db="EMBL/GenBank/DDBJ databases">
        <title>Marinilabilia rubrum sp. nov., isolated from saltern sediment.</title>
        <authorList>
            <person name="Zhang R."/>
        </authorList>
    </citation>
    <scope>NUCLEOTIDE SEQUENCE [LARGE SCALE GENOMIC DNA]</scope>
    <source>
        <strain evidence="2 3">WTE16</strain>
    </source>
</reference>
<accession>A0A2U2B9L9</accession>
<dbReference type="RefSeq" id="WP_109263870.1">
    <property type="nucleotide sequence ID" value="NZ_QEWP01000005.1"/>
</dbReference>
<sequence>MQLGKNRYTNSNKKAYRKPVLEVVEVDREIVLMAPSTVPPDPGVGGTGGPAGVSSFPSKNTTNTQPPSKSSNPFGGGTPDYER</sequence>
<dbReference type="OrthoDB" id="1122859at2"/>
<dbReference type="AlphaFoldDB" id="A0A2U2B9L9"/>
<evidence type="ECO:0000313" key="3">
    <source>
        <dbReference type="Proteomes" id="UP000244956"/>
    </source>
</evidence>
<name>A0A2U2B9L9_9BACT</name>
<dbReference type="EMBL" id="QEWP01000005">
    <property type="protein sequence ID" value="PWD99769.1"/>
    <property type="molecule type" value="Genomic_DNA"/>
</dbReference>
<feature type="region of interest" description="Disordered" evidence="1">
    <location>
        <begin position="35"/>
        <end position="83"/>
    </location>
</feature>
<gene>
    <name evidence="2" type="ORF">DDZ16_07690</name>
</gene>
<feature type="compositionally biased region" description="Polar residues" evidence="1">
    <location>
        <begin position="56"/>
        <end position="73"/>
    </location>
</feature>
<evidence type="ECO:0000313" key="2">
    <source>
        <dbReference type="EMBL" id="PWD99769.1"/>
    </source>
</evidence>
<comment type="caution">
    <text evidence="2">The sequence shown here is derived from an EMBL/GenBank/DDBJ whole genome shotgun (WGS) entry which is preliminary data.</text>
</comment>
<keyword evidence="3" id="KW-1185">Reference proteome</keyword>
<proteinExistence type="predicted"/>
<dbReference type="Proteomes" id="UP000244956">
    <property type="component" value="Unassembled WGS sequence"/>
</dbReference>
<organism evidence="2 3">
    <name type="scientific">Marinilabilia rubra</name>
    <dbReference type="NCBI Taxonomy" id="2162893"/>
    <lineage>
        <taxon>Bacteria</taxon>
        <taxon>Pseudomonadati</taxon>
        <taxon>Bacteroidota</taxon>
        <taxon>Bacteroidia</taxon>
        <taxon>Marinilabiliales</taxon>
        <taxon>Marinilabiliaceae</taxon>
        <taxon>Marinilabilia</taxon>
    </lineage>
</organism>
<feature type="compositionally biased region" description="Gly residues" evidence="1">
    <location>
        <begin position="74"/>
        <end position="83"/>
    </location>
</feature>